<feature type="domain" description="CN hydrolase" evidence="9">
    <location>
        <begin position="206"/>
        <end position="465"/>
    </location>
</feature>
<dbReference type="EC" id="2.3.1.269" evidence="8"/>
<evidence type="ECO:0000313" key="10">
    <source>
        <dbReference type="EMBL" id="SPF67151.1"/>
    </source>
</evidence>
<evidence type="ECO:0000256" key="1">
    <source>
        <dbReference type="ARBA" id="ARBA00004651"/>
    </source>
</evidence>
<dbReference type="InterPro" id="IPR003010">
    <property type="entry name" value="C-N_Hydrolase"/>
</dbReference>
<dbReference type="NCBIfam" id="TIGR00546">
    <property type="entry name" value="lnt"/>
    <property type="match status" value="1"/>
</dbReference>
<dbReference type="InterPro" id="IPR036526">
    <property type="entry name" value="C-N_Hydrolase_sf"/>
</dbReference>
<feature type="transmembrane region" description="Helical" evidence="8">
    <location>
        <begin position="139"/>
        <end position="161"/>
    </location>
</feature>
<dbReference type="InterPro" id="IPR045378">
    <property type="entry name" value="LNT_N"/>
</dbReference>
<dbReference type="GO" id="GO:0005886">
    <property type="term" value="C:plasma membrane"/>
    <property type="evidence" value="ECO:0007669"/>
    <property type="project" value="UniProtKB-SubCell"/>
</dbReference>
<name>A0A375HZH4_9ACTN</name>
<keyword evidence="7 8" id="KW-0012">Acyltransferase</keyword>
<comment type="subcellular location">
    <subcellularLocation>
        <location evidence="1 8">Cell membrane</location>
        <topology evidence="1 8">Multi-pass membrane protein</topology>
    </subcellularLocation>
</comment>
<reference evidence="11" key="1">
    <citation type="submission" date="2018-02" db="EMBL/GenBank/DDBJ databases">
        <authorList>
            <person name="Hornung B."/>
        </authorList>
    </citation>
    <scope>NUCLEOTIDE SEQUENCE [LARGE SCALE GENOMIC DNA]</scope>
</reference>
<comment type="similarity">
    <text evidence="8">Belongs to the CN hydrolase family. Apolipoprotein N-acyltransferase subfamily.</text>
</comment>
<dbReference type="EMBL" id="OMOH01000001">
    <property type="protein sequence ID" value="SPF67151.1"/>
    <property type="molecule type" value="Genomic_DNA"/>
</dbReference>
<dbReference type="GO" id="GO:0016410">
    <property type="term" value="F:N-acyltransferase activity"/>
    <property type="evidence" value="ECO:0007669"/>
    <property type="project" value="UniProtKB-UniRule"/>
</dbReference>
<dbReference type="HAMAP" id="MF_01148">
    <property type="entry name" value="Lnt"/>
    <property type="match status" value="1"/>
</dbReference>
<dbReference type="Pfam" id="PF20154">
    <property type="entry name" value="LNT_N"/>
    <property type="match status" value="1"/>
</dbReference>
<feature type="transmembrane region" description="Helical" evidence="8">
    <location>
        <begin position="173"/>
        <end position="193"/>
    </location>
</feature>
<feature type="transmembrane region" description="Helical" evidence="8">
    <location>
        <begin position="481"/>
        <end position="500"/>
    </location>
</feature>
<keyword evidence="6 8" id="KW-0472">Membrane</keyword>
<evidence type="ECO:0000256" key="3">
    <source>
        <dbReference type="ARBA" id="ARBA00022679"/>
    </source>
</evidence>
<feature type="transmembrane region" description="Helical" evidence="8">
    <location>
        <begin position="101"/>
        <end position="119"/>
    </location>
</feature>
<keyword evidence="10" id="KW-0449">Lipoprotein</keyword>
<sequence length="507" mass="53814">MSLVASLVAGGLLALAFQPFGLWFTAPLGVGLLCWLSRQARVRRVLWSGFAAGLVMYGVTVSFEYVVDWWLPLLLVPVLALWVGLIATVQRLVQRLPLWPLWAAAAWTAVEACAQRFPLGGFAWDRLGFSTADAPFGGYLWVLGTAGTGFVVAVTGTLLLAALDGLAGTRRRVGRVVTPLVVAALVLAGGVVLRAVPVTATDEGEVTIAVVQGDVDGSAGPHTMGYARSVTDNHVSETIMAMARARTGLDPMPDLVLWPENSTDMDPNTDEQTRELIGRAQSIAGVPILVGAVTDGPGADERQTTALWWTAAGETDRYAKRNAVPFGEYTPMKDLVFALVPMARQVGRQTVPGTEPGVIDGELNGGRVLSVGAIICYELAFDATVYDTERHGGQVMTVQSNNATYDGTMQPLQQFSITRIRAMEMRREIVVSTTSSYSGLIGARGEVIARSTPGTAYAQSFTVPVRSGTTPAMTVGPLCELVGVALVAAGAVAGVIVGRARRRETDR</sequence>
<feature type="transmembrane region" description="Helical" evidence="8">
    <location>
        <begin position="12"/>
        <end position="36"/>
    </location>
</feature>
<comment type="pathway">
    <text evidence="8">Protein modification; lipoprotein biosynthesis (N-acyl transfer).</text>
</comment>
<feature type="transmembrane region" description="Helical" evidence="8">
    <location>
        <begin position="69"/>
        <end position="89"/>
    </location>
</feature>
<organism evidence="10 11">
    <name type="scientific">Propionibacterium ruminifibrarum</name>
    <dbReference type="NCBI Taxonomy" id="1962131"/>
    <lineage>
        <taxon>Bacteria</taxon>
        <taxon>Bacillati</taxon>
        <taxon>Actinomycetota</taxon>
        <taxon>Actinomycetes</taxon>
        <taxon>Propionibacteriales</taxon>
        <taxon>Propionibacteriaceae</taxon>
        <taxon>Propionibacterium</taxon>
    </lineage>
</organism>
<evidence type="ECO:0000256" key="6">
    <source>
        <dbReference type="ARBA" id="ARBA00023136"/>
    </source>
</evidence>
<keyword evidence="4 8" id="KW-0812">Transmembrane</keyword>
<evidence type="ECO:0000256" key="2">
    <source>
        <dbReference type="ARBA" id="ARBA00022475"/>
    </source>
</evidence>
<accession>A0A375HZH4</accession>
<keyword evidence="5 8" id="KW-1133">Transmembrane helix</keyword>
<comment type="catalytic activity">
    <reaction evidence="8">
        <text>N-terminal S-1,2-diacyl-sn-glyceryl-L-cysteinyl-[lipoprotein] + a glycerophospholipid = N-acyl-S-1,2-diacyl-sn-glyceryl-L-cysteinyl-[lipoprotein] + a 2-acyl-sn-glycero-3-phospholipid + H(+)</text>
        <dbReference type="Rhea" id="RHEA:48228"/>
        <dbReference type="Rhea" id="RHEA-COMP:14681"/>
        <dbReference type="Rhea" id="RHEA-COMP:14684"/>
        <dbReference type="ChEBI" id="CHEBI:15378"/>
        <dbReference type="ChEBI" id="CHEBI:136912"/>
        <dbReference type="ChEBI" id="CHEBI:140656"/>
        <dbReference type="ChEBI" id="CHEBI:140657"/>
        <dbReference type="ChEBI" id="CHEBI:140660"/>
        <dbReference type="EC" id="2.3.1.269"/>
    </reaction>
</comment>
<proteinExistence type="inferred from homology"/>
<keyword evidence="11" id="KW-1185">Reference proteome</keyword>
<evidence type="ECO:0000256" key="4">
    <source>
        <dbReference type="ARBA" id="ARBA00022692"/>
    </source>
</evidence>
<dbReference type="CDD" id="cd07571">
    <property type="entry name" value="ALP_N-acyl_transferase"/>
    <property type="match status" value="1"/>
</dbReference>
<dbReference type="SUPFAM" id="SSF56317">
    <property type="entry name" value="Carbon-nitrogen hydrolase"/>
    <property type="match status" value="1"/>
</dbReference>
<dbReference type="PANTHER" id="PTHR38686">
    <property type="entry name" value="APOLIPOPROTEIN N-ACYLTRANSFERASE"/>
    <property type="match status" value="1"/>
</dbReference>
<dbReference type="PANTHER" id="PTHR38686:SF1">
    <property type="entry name" value="APOLIPOPROTEIN N-ACYLTRANSFERASE"/>
    <property type="match status" value="1"/>
</dbReference>
<evidence type="ECO:0000259" key="9">
    <source>
        <dbReference type="PROSITE" id="PS50263"/>
    </source>
</evidence>
<protein>
    <recommendedName>
        <fullName evidence="8">Apolipoprotein N-acyltransferase</fullName>
        <shortName evidence="8">ALP N-acyltransferase</shortName>
        <ecNumber evidence="8">2.3.1.269</ecNumber>
    </recommendedName>
</protein>
<dbReference type="GO" id="GO:0042158">
    <property type="term" value="P:lipoprotein biosynthetic process"/>
    <property type="evidence" value="ECO:0007669"/>
    <property type="project" value="UniProtKB-UniRule"/>
</dbReference>
<dbReference type="UniPathway" id="UPA00666"/>
<evidence type="ECO:0000256" key="8">
    <source>
        <dbReference type="HAMAP-Rule" id="MF_01148"/>
    </source>
</evidence>
<feature type="transmembrane region" description="Helical" evidence="8">
    <location>
        <begin position="45"/>
        <end position="63"/>
    </location>
</feature>
<dbReference type="Pfam" id="PF00795">
    <property type="entry name" value="CN_hydrolase"/>
    <property type="match status" value="1"/>
</dbReference>
<keyword evidence="2 8" id="KW-1003">Cell membrane</keyword>
<dbReference type="AlphaFoldDB" id="A0A375HZH4"/>
<dbReference type="OrthoDB" id="9804277at2"/>
<dbReference type="Gene3D" id="3.60.110.10">
    <property type="entry name" value="Carbon-nitrogen hydrolase"/>
    <property type="match status" value="1"/>
</dbReference>
<comment type="function">
    <text evidence="8">Catalyzes the phospholipid dependent N-acylation of the N-terminal cysteine of apolipoprotein, the last step in lipoprotein maturation.</text>
</comment>
<dbReference type="PROSITE" id="PS50263">
    <property type="entry name" value="CN_HYDROLASE"/>
    <property type="match status" value="1"/>
</dbReference>
<dbReference type="Proteomes" id="UP000265962">
    <property type="component" value="Unassembled WGS sequence"/>
</dbReference>
<keyword evidence="3 8" id="KW-0808">Transferase</keyword>
<dbReference type="InterPro" id="IPR004563">
    <property type="entry name" value="Apolipo_AcylTrfase"/>
</dbReference>
<evidence type="ECO:0000256" key="5">
    <source>
        <dbReference type="ARBA" id="ARBA00022989"/>
    </source>
</evidence>
<evidence type="ECO:0000313" key="11">
    <source>
        <dbReference type="Proteomes" id="UP000265962"/>
    </source>
</evidence>
<gene>
    <name evidence="8" type="primary">lnt</name>
    <name evidence="10" type="ORF">PROPJV5_0161</name>
</gene>
<evidence type="ECO:0000256" key="7">
    <source>
        <dbReference type="ARBA" id="ARBA00023315"/>
    </source>
</evidence>